<feature type="compositionally biased region" description="Basic and acidic residues" evidence="13">
    <location>
        <begin position="541"/>
        <end position="556"/>
    </location>
</feature>
<dbReference type="PANTHER" id="PTHR13145">
    <property type="entry name" value="SSM4 PROTEIN"/>
    <property type="match status" value="1"/>
</dbReference>
<proteinExistence type="predicted"/>
<evidence type="ECO:0000256" key="5">
    <source>
        <dbReference type="ARBA" id="ARBA00022679"/>
    </source>
</evidence>
<keyword evidence="11 14" id="KW-1133">Transmembrane helix</keyword>
<dbReference type="GO" id="GO:0036503">
    <property type="term" value="P:ERAD pathway"/>
    <property type="evidence" value="ECO:0007669"/>
    <property type="project" value="TreeGrafter"/>
</dbReference>
<keyword evidence="16" id="KW-0436">Ligase</keyword>
<feature type="compositionally biased region" description="Polar residues" evidence="13">
    <location>
        <begin position="735"/>
        <end position="747"/>
    </location>
</feature>
<dbReference type="GO" id="GO:0008270">
    <property type="term" value="F:zinc ion binding"/>
    <property type="evidence" value="ECO:0007669"/>
    <property type="project" value="UniProtKB-KW"/>
</dbReference>
<feature type="transmembrane region" description="Helical" evidence="14">
    <location>
        <begin position="1662"/>
        <end position="1681"/>
    </location>
</feature>
<dbReference type="Proteomes" id="UP000053110">
    <property type="component" value="Unassembled WGS sequence"/>
</dbReference>
<feature type="transmembrane region" description="Helical" evidence="14">
    <location>
        <begin position="1312"/>
        <end position="1330"/>
    </location>
</feature>
<evidence type="ECO:0000259" key="15">
    <source>
        <dbReference type="PROSITE" id="PS51292"/>
    </source>
</evidence>
<feature type="transmembrane region" description="Helical" evidence="14">
    <location>
        <begin position="1473"/>
        <end position="1497"/>
    </location>
</feature>
<feature type="transmembrane region" description="Helical" evidence="14">
    <location>
        <begin position="1210"/>
        <end position="1228"/>
    </location>
</feature>
<feature type="transmembrane region" description="Helical" evidence="14">
    <location>
        <begin position="1609"/>
        <end position="1631"/>
    </location>
</feature>
<feature type="non-terminal residue" evidence="17">
    <location>
        <position position="1764"/>
    </location>
</feature>
<dbReference type="GO" id="GO:0061630">
    <property type="term" value="F:ubiquitin protein ligase activity"/>
    <property type="evidence" value="ECO:0007669"/>
    <property type="project" value="UniProtKB-EC"/>
</dbReference>
<comment type="subcellular location">
    <subcellularLocation>
        <location evidence="2">Membrane</location>
        <topology evidence="2">Multi-pass membrane protein</topology>
    </subcellularLocation>
</comment>
<dbReference type="PANTHER" id="PTHR13145:SF0">
    <property type="entry name" value="E3 UBIQUITIN-PROTEIN LIGASE MARCHF6"/>
    <property type="match status" value="1"/>
</dbReference>
<dbReference type="Gene3D" id="3.30.40.10">
    <property type="entry name" value="Zinc/RING finger domain, C3HC4 (zinc finger)"/>
    <property type="match status" value="1"/>
</dbReference>
<evidence type="ECO:0000256" key="9">
    <source>
        <dbReference type="ARBA" id="ARBA00022786"/>
    </source>
</evidence>
<evidence type="ECO:0000256" key="8">
    <source>
        <dbReference type="ARBA" id="ARBA00022771"/>
    </source>
</evidence>
<dbReference type="HOGENOM" id="CLU_001266_0_0_1"/>
<dbReference type="EMBL" id="UIGY01000014">
    <property type="protein sequence ID" value="SUZ08235.1"/>
    <property type="molecule type" value="Genomic_DNA"/>
</dbReference>
<keyword evidence="7" id="KW-0479">Metal-binding</keyword>
<evidence type="ECO:0000256" key="7">
    <source>
        <dbReference type="ARBA" id="ARBA00022723"/>
    </source>
</evidence>
<keyword evidence="6 14" id="KW-0812">Transmembrane</keyword>
<keyword evidence="8" id="KW-0863">Zinc-finger</keyword>
<name>A0A061HKN8_BLUGR</name>
<feature type="compositionally biased region" description="Polar residues" evidence="13">
    <location>
        <begin position="597"/>
        <end position="609"/>
    </location>
</feature>
<evidence type="ECO:0000256" key="14">
    <source>
        <dbReference type="SAM" id="Phobius"/>
    </source>
</evidence>
<dbReference type="Pfam" id="PF23113">
    <property type="entry name" value="MARCHF6_C"/>
    <property type="match status" value="1"/>
</dbReference>
<dbReference type="CDD" id="cd16702">
    <property type="entry name" value="RING_CH-C4HC3_MARCH6"/>
    <property type="match status" value="1"/>
</dbReference>
<dbReference type="Pfam" id="PF25417">
    <property type="entry name" value="DUF7889"/>
    <property type="match status" value="1"/>
</dbReference>
<feature type="transmembrane region" description="Helical" evidence="14">
    <location>
        <begin position="1517"/>
        <end position="1536"/>
    </location>
</feature>
<feature type="transmembrane region" description="Helical" evidence="14">
    <location>
        <begin position="1702"/>
        <end position="1724"/>
    </location>
</feature>
<comment type="pathway">
    <text evidence="3">Protein modification; protein ubiquitination.</text>
</comment>
<dbReference type="Pfam" id="PF12906">
    <property type="entry name" value="RINGv"/>
    <property type="match status" value="1"/>
</dbReference>
<dbReference type="InterPro" id="IPR011016">
    <property type="entry name" value="Znf_RING-CH"/>
</dbReference>
<feature type="domain" description="RING-CH-type" evidence="15">
    <location>
        <begin position="33"/>
        <end position="94"/>
    </location>
</feature>
<dbReference type="FunFam" id="3.30.40.10:FF:000287">
    <property type="entry name" value="RING finger membrane protein"/>
    <property type="match status" value="1"/>
</dbReference>
<feature type="transmembrane region" description="Helical" evidence="14">
    <location>
        <begin position="1163"/>
        <end position="1190"/>
    </location>
</feature>
<feature type="region of interest" description="Disordered" evidence="13">
    <location>
        <begin position="597"/>
        <end position="617"/>
    </location>
</feature>
<feature type="transmembrane region" description="Helical" evidence="14">
    <location>
        <begin position="890"/>
        <end position="911"/>
    </location>
</feature>
<keyword evidence="5" id="KW-0808">Transferase</keyword>
<keyword evidence="12 14" id="KW-0472">Membrane</keyword>
<feature type="transmembrane region" description="Helical" evidence="14">
    <location>
        <begin position="125"/>
        <end position="143"/>
    </location>
</feature>
<feature type="region of interest" description="Disordered" evidence="13">
    <location>
        <begin position="533"/>
        <end position="556"/>
    </location>
</feature>
<dbReference type="OrthoDB" id="1108038at2759"/>
<dbReference type="EMBL" id="KE374987">
    <property type="protein sequence ID" value="EPQ66787.1"/>
    <property type="molecule type" value="Genomic_DNA"/>
</dbReference>
<feature type="transmembrane region" description="Helical" evidence="14">
    <location>
        <begin position="1269"/>
        <end position="1292"/>
    </location>
</feature>
<dbReference type="PROSITE" id="PS51292">
    <property type="entry name" value="ZF_RING_CH"/>
    <property type="match status" value="1"/>
</dbReference>
<reference evidence="16" key="2">
    <citation type="submission" date="2013-01" db="EMBL/GenBank/DDBJ databases">
        <title>The wheat powdery mildew genome reveals unique evolution of an obligate biotroph.</title>
        <authorList>
            <person name="Oberhaensli S."/>
            <person name="Wicker T."/>
            <person name="Keller B."/>
        </authorList>
    </citation>
    <scope>NUCLEOTIDE SEQUENCE</scope>
    <source>
        <strain evidence="16">96224</strain>
    </source>
</reference>
<dbReference type="GO" id="GO:0005789">
    <property type="term" value="C:endoplasmic reticulum membrane"/>
    <property type="evidence" value="ECO:0007669"/>
    <property type="project" value="TreeGrafter"/>
</dbReference>
<feature type="transmembrane region" description="Helical" evidence="14">
    <location>
        <begin position="932"/>
        <end position="965"/>
    </location>
</feature>
<evidence type="ECO:0000256" key="12">
    <source>
        <dbReference type="ARBA" id="ARBA00023136"/>
    </source>
</evidence>
<dbReference type="InterPro" id="IPR057211">
    <property type="entry name" value="DUF7889"/>
</dbReference>
<dbReference type="InterPro" id="IPR056521">
    <property type="entry name" value="MARCHF6-like_C"/>
</dbReference>
<feature type="transmembrane region" description="Helical" evidence="14">
    <location>
        <begin position="299"/>
        <end position="323"/>
    </location>
</feature>
<reference evidence="17" key="3">
    <citation type="submission" date="2018-07" db="EMBL/GenBank/DDBJ databases">
        <authorList>
            <person name="Quirk P.G."/>
            <person name="Krulwich T.A."/>
        </authorList>
    </citation>
    <scope>NUCLEOTIDE SEQUENCE</scope>
    <source>
        <strain evidence="17">96224</strain>
    </source>
</reference>
<sequence length="1764" mass="199372">MIMKSYHSTMSSPKLSSLDSNDLITNYRKSIENEIREPDTCRICRGEGDVSESLFYPCKCSGSIKYVHQGCLMEWLSHSQKKHCELCKTAFRFTKLYSPDMPKSLPLYVLARYAFFHALKTMKNWLRFCLVTVVWLGILPYTIRQFWRLLFWISDGRWPSSYWDYKSDKTSSVLKAIQSAYGAEFTRLMANGTCPIMPFSSNPTNPASLGNVINKLNEVSTSIFQTINISGSTDATSKLLNSAHHGLKIQSLPEPEKFIDKNIISEYIAKVSARTKGASLMSEISLFQNLTRNTSINQLVLNVVEGYIITVLVVISFILIFLIREWVVQQQPGLNIGAGFNAEPAVVPEEIDNEWRDQLQQNEMEADNNQTDGRSAPADLMTVGVNINDQNETDMNGFAHGPGSHNSQIEVSKRTITQPLKAEEFMEVWRRGSRNPEEVLKLIEKEGKLGELEYWVKLLEMQRNPVIKTTPAQPNMPVLANKCREITPLEDFGNTIEHSLPINPDSHLNTAGIFGDGSKLYDSKRLSHLSNHSYSLETSDPGDRGESNKLKGKERACDSNETICVNENYLKPKESDSEDPSTEDSLLSILISEADTNLATSSRPRSTSDGPVRKRPSLLSTNNWIFPEMSEEQKEGSFMSYSLEPLKNIGHPDYSNNSSPESINNPSEEIKQELNEKIVSTDSNDSSPRIYHKKNDVDMLELETAILTPRPTHFEELSTTTYMTSSVNEDKETEVNQSEEIPTNHSNHNLESDQRPIESNPPTVNSHATDNTLFEARAPDTIRPAPDFLGTVAEFLWGGIGDDVPAEELIANEELIIHDIAAEPPFVPVARHDALNPRENAVAVREEAQDAIAVGNDQNDPEAIDDAEDFEGIMELIGMRGPIFSLLQNALFSALLLGLTVTVGVWTPYNFGKISLLLIANPGPALKAPLKILFGCAALMQDLALSVFGVLSLLIIQLFAVPYSLGITYFGLGESPIASQASFVASMIPEVSSAALIRIKESALRNMIHITDSEMSIFSAACHESLHTIRNSIVGLIKGLLYYIGYAFYGDYHITSSNILLSFQTLSKSGFQTLLRLPHWFVKSDIWMINLAGRERSAPIDVELSVWNGTDRFCAILVGYSVLCILGALYVRRGSPFSSGQVGRELEMALMDLLNQAGGVVKVILIISIEMLIFPLYCGLLLDFALLPLFENTSILSRFLFTLKSPLTSIFVHWFVGTCYMFHFALFVSMCRKIMRKGVLYFIRDPDDPTFHPVRDVLERNVTTQLQKILFSALVYGGLVIVCLGGVVWGISYTFTGILPIHWSSNKPVLEFPIDLLFYNFFMPMAIKLFKPSHALRTMYDWWFRQCARMLRLTWFMFDERRLDEEGHLVRKTWKDVFWNSKGDPFLMVMTDDSKSVFENNPQWRAYYRRDGKYVRAPASDQVRIPKGSSIFLEVDEMNNRIDGKTDQGDGIHGKNSMLCKQVYIPPWFRLRIVMFILSIWLFAAVTGVGITIVPLVLGRMVFSTLIPDHVHKNDAYAFSIGIYLLGSIVYCTSHLKNSFLHAYKVLVTEAYSFKKILQYVFYASFRIISVIWTYAAFLLVFPTLFALLIELYFIVPLHTYFAMGERHVIYFVQSWTLGLLYVKLTTRLILWNENSRPAQSLRAIIRNGYLNPDARLATRSFILPGAILLSSAFSIPWALARLIISTMLRNSPDKHTLTYRYSYPVFLCLCGMALILWIMMGWARNWKLKIRDDVYLIGERLHNFGDRKVQNLAGAHALRRIDA</sequence>
<feature type="transmembrane region" description="Helical" evidence="14">
    <location>
        <begin position="977"/>
        <end position="997"/>
    </location>
</feature>
<evidence type="ECO:0000256" key="11">
    <source>
        <dbReference type="ARBA" id="ARBA00022989"/>
    </source>
</evidence>
<evidence type="ECO:0000256" key="4">
    <source>
        <dbReference type="ARBA" id="ARBA00012483"/>
    </source>
</evidence>
<dbReference type="SMART" id="SM00744">
    <property type="entry name" value="RINGv"/>
    <property type="match status" value="1"/>
</dbReference>
<keyword evidence="10" id="KW-0862">Zinc</keyword>
<dbReference type="InterPro" id="IPR013083">
    <property type="entry name" value="Znf_RING/FYVE/PHD"/>
</dbReference>
<protein>
    <recommendedName>
        <fullName evidence="4">RING-type E3 ubiquitin transferase</fullName>
        <ecNumber evidence="4">2.3.2.27</ecNumber>
    </recommendedName>
</protein>
<dbReference type="GO" id="GO:0016874">
    <property type="term" value="F:ligase activity"/>
    <property type="evidence" value="ECO:0007669"/>
    <property type="project" value="UniProtKB-KW"/>
</dbReference>
<reference evidence="18" key="1">
    <citation type="journal article" date="2013" name="Nat. Genet.">
        <title>The wheat powdery mildew genome shows the unique evolution of an obligate biotroph.</title>
        <authorList>
            <person name="Wicker T."/>
            <person name="Oberhaensli S."/>
            <person name="Parlange F."/>
            <person name="Buchmann J.P."/>
            <person name="Shatalina M."/>
            <person name="Roffler S."/>
            <person name="Ben-David R."/>
            <person name="Dolezel J."/>
            <person name="Simkova H."/>
            <person name="Schulze-Lefert P."/>
            <person name="Spanu P.D."/>
            <person name="Bruggmann R."/>
            <person name="Amselem J."/>
            <person name="Quesneville H."/>
            <person name="Ver Loren van Themaat E."/>
            <person name="Paape T."/>
            <person name="Shimizu K.K."/>
            <person name="Keller B."/>
        </authorList>
    </citation>
    <scope>NUCLEOTIDE SEQUENCE [LARGE SCALE GENOMIC DNA]</scope>
    <source>
        <strain evidence="18">96224</strain>
    </source>
</reference>
<evidence type="ECO:0000256" key="3">
    <source>
        <dbReference type="ARBA" id="ARBA00004906"/>
    </source>
</evidence>
<evidence type="ECO:0000313" key="17">
    <source>
        <dbReference type="EMBL" id="SUZ08235.1"/>
    </source>
</evidence>
<comment type="catalytic activity">
    <reaction evidence="1">
        <text>S-ubiquitinyl-[E2 ubiquitin-conjugating enzyme]-L-cysteine + [acceptor protein]-L-lysine = [E2 ubiquitin-conjugating enzyme]-L-cysteine + N(6)-ubiquitinyl-[acceptor protein]-L-lysine.</text>
        <dbReference type="EC" id="2.3.2.27"/>
    </reaction>
</comment>
<organism evidence="17">
    <name type="scientific">Blumeria graminis f. sp. tritici 96224</name>
    <dbReference type="NCBI Taxonomy" id="1268274"/>
    <lineage>
        <taxon>Eukaryota</taxon>
        <taxon>Fungi</taxon>
        <taxon>Dikarya</taxon>
        <taxon>Ascomycota</taxon>
        <taxon>Pezizomycotina</taxon>
        <taxon>Leotiomycetes</taxon>
        <taxon>Erysiphales</taxon>
        <taxon>Erysiphaceae</taxon>
        <taxon>Blumeria</taxon>
    </lineage>
</organism>
<gene>
    <name evidence="16" type="ORF">BGT96224_2633</name>
    <name evidence="17" type="ORF">BGT96224V2_LOCUS1388</name>
</gene>
<evidence type="ECO:0000313" key="18">
    <source>
        <dbReference type="Proteomes" id="UP000053110"/>
    </source>
</evidence>
<feature type="region of interest" description="Disordered" evidence="13">
    <location>
        <begin position="724"/>
        <end position="765"/>
    </location>
</feature>
<evidence type="ECO:0000313" key="16">
    <source>
        <dbReference type="EMBL" id="EPQ66787.1"/>
    </source>
</evidence>
<keyword evidence="9" id="KW-0833">Ubl conjugation pathway</keyword>
<evidence type="ECO:0000256" key="6">
    <source>
        <dbReference type="ARBA" id="ARBA00022692"/>
    </source>
</evidence>
<evidence type="ECO:0000256" key="1">
    <source>
        <dbReference type="ARBA" id="ARBA00000900"/>
    </source>
</evidence>
<feature type="transmembrane region" description="Helical" evidence="14">
    <location>
        <begin position="1033"/>
        <end position="1049"/>
    </location>
</feature>
<accession>A0A061HKN8</accession>
<feature type="transmembrane region" description="Helical" evidence="14">
    <location>
        <begin position="1113"/>
        <end position="1131"/>
    </location>
</feature>
<dbReference type="EC" id="2.3.2.27" evidence="4"/>
<evidence type="ECO:0000256" key="13">
    <source>
        <dbReference type="SAM" id="MobiDB-lite"/>
    </source>
</evidence>
<dbReference type="SUPFAM" id="SSF57850">
    <property type="entry name" value="RING/U-box"/>
    <property type="match status" value="1"/>
</dbReference>
<evidence type="ECO:0000256" key="2">
    <source>
        <dbReference type="ARBA" id="ARBA00004141"/>
    </source>
</evidence>
<evidence type="ECO:0000256" key="10">
    <source>
        <dbReference type="ARBA" id="ARBA00022833"/>
    </source>
</evidence>